<feature type="compositionally biased region" description="Polar residues" evidence="1">
    <location>
        <begin position="878"/>
        <end position="894"/>
    </location>
</feature>
<feature type="compositionally biased region" description="Polar residues" evidence="1">
    <location>
        <begin position="330"/>
        <end position="343"/>
    </location>
</feature>
<evidence type="ECO:0000313" key="2">
    <source>
        <dbReference type="EMBL" id="GIL74954.1"/>
    </source>
</evidence>
<gene>
    <name evidence="2" type="ORF">Vretifemale_4807</name>
</gene>
<dbReference type="SUPFAM" id="SSF55073">
    <property type="entry name" value="Nucleotide cyclase"/>
    <property type="match status" value="2"/>
</dbReference>
<dbReference type="PANTHER" id="PTHR43081">
    <property type="entry name" value="ADENYLATE CYCLASE, TERMINAL-DIFFERENTIATION SPECIFIC-RELATED"/>
    <property type="match status" value="1"/>
</dbReference>
<feature type="region of interest" description="Disordered" evidence="1">
    <location>
        <begin position="406"/>
        <end position="444"/>
    </location>
</feature>
<feature type="region of interest" description="Disordered" evidence="1">
    <location>
        <begin position="872"/>
        <end position="904"/>
    </location>
</feature>
<reference evidence="2" key="1">
    <citation type="journal article" date="2021" name="Proc. Natl. Acad. Sci. U.S.A.">
        <title>Three genomes in the algal genus Volvox reveal the fate of a haploid sex-determining region after a transition to homothallism.</title>
        <authorList>
            <person name="Yamamoto K."/>
            <person name="Hamaji T."/>
            <person name="Kawai-Toyooka H."/>
            <person name="Matsuzaki R."/>
            <person name="Takahashi F."/>
            <person name="Nishimura Y."/>
            <person name="Kawachi M."/>
            <person name="Noguchi H."/>
            <person name="Minakuchi Y."/>
            <person name="Umen J.G."/>
            <person name="Toyoda A."/>
            <person name="Nozaki H."/>
        </authorList>
    </citation>
    <scope>NUCLEOTIDE SEQUENCE</scope>
    <source>
        <strain evidence="2">NIES-3786</strain>
    </source>
</reference>
<evidence type="ECO:0008006" key="4">
    <source>
        <dbReference type="Google" id="ProtNLM"/>
    </source>
</evidence>
<evidence type="ECO:0000256" key="1">
    <source>
        <dbReference type="SAM" id="MobiDB-lite"/>
    </source>
</evidence>
<name>A0A8J4C3T3_9CHLO</name>
<dbReference type="Proteomes" id="UP000747110">
    <property type="component" value="Unassembled WGS sequence"/>
</dbReference>
<evidence type="ECO:0000313" key="3">
    <source>
        <dbReference type="Proteomes" id="UP000747110"/>
    </source>
</evidence>
<feature type="compositionally biased region" description="Basic and acidic residues" evidence="1">
    <location>
        <begin position="117"/>
        <end position="126"/>
    </location>
</feature>
<organism evidence="2 3">
    <name type="scientific">Volvox reticuliferus</name>
    <dbReference type="NCBI Taxonomy" id="1737510"/>
    <lineage>
        <taxon>Eukaryota</taxon>
        <taxon>Viridiplantae</taxon>
        <taxon>Chlorophyta</taxon>
        <taxon>core chlorophytes</taxon>
        <taxon>Chlorophyceae</taxon>
        <taxon>CS clade</taxon>
        <taxon>Chlamydomonadales</taxon>
        <taxon>Volvocaceae</taxon>
        <taxon>Volvox</taxon>
    </lineage>
</organism>
<dbReference type="InterPro" id="IPR050697">
    <property type="entry name" value="Adenylyl/Guanylyl_Cyclase_3/4"/>
</dbReference>
<feature type="compositionally biased region" description="Polar residues" evidence="1">
    <location>
        <begin position="562"/>
        <end position="572"/>
    </location>
</feature>
<feature type="region of interest" description="Disordered" evidence="1">
    <location>
        <begin position="918"/>
        <end position="1035"/>
    </location>
</feature>
<feature type="region of interest" description="Disordered" evidence="1">
    <location>
        <begin position="186"/>
        <end position="211"/>
    </location>
</feature>
<dbReference type="EMBL" id="BNCP01000006">
    <property type="protein sequence ID" value="GIL74954.1"/>
    <property type="molecule type" value="Genomic_DNA"/>
</dbReference>
<feature type="region of interest" description="Disordered" evidence="1">
    <location>
        <begin position="701"/>
        <end position="778"/>
    </location>
</feature>
<feature type="compositionally biased region" description="Polar residues" evidence="1">
    <location>
        <begin position="734"/>
        <end position="769"/>
    </location>
</feature>
<dbReference type="PANTHER" id="PTHR43081:SF1">
    <property type="entry name" value="ADENYLATE CYCLASE, TERMINAL-DIFFERENTIATION SPECIFIC"/>
    <property type="match status" value="1"/>
</dbReference>
<dbReference type="Gene3D" id="3.30.70.1230">
    <property type="entry name" value="Nucleotide cyclase"/>
    <property type="match status" value="3"/>
</dbReference>
<protein>
    <recommendedName>
        <fullName evidence="4">Guanylate cyclase domain-containing protein</fullName>
    </recommendedName>
</protein>
<dbReference type="OrthoDB" id="568473at2759"/>
<feature type="region of interest" description="Disordered" evidence="1">
    <location>
        <begin position="1063"/>
        <end position="1097"/>
    </location>
</feature>
<sequence>MGRGEARLRRIEPPGIGPQTTLVVTDIQDSTKMWELLHSDVMDVAIYHHHSLARRLILRFRGYESATEGDSFIIAFHTADDAVCFCALFQQSLLQVPWPSELLALEGCKAVWMCKSEPEPKRRRESQQSQQPLEVTRSEAPLSTLALQGGTRGSCAGAGWVGPPGGAAPASPQFLSSQHLTAGAPTEVDTSVSLSIGGPRSPPNGLCNTSNVGGSNDVSLAPVPATDGGSLHADGPTTTVAAHTHVFGPSAIPRFSRSTAPYILNGAGSSSGVAFGALGASPRQLSFMGRSQSRLGASSMSSGTPAMPVRPISPSMLPAAAAAAVAPLERQSTPRGSVRSSYRSLPPTVMGARSHHGGHDILIMSPTSPVAFGGSSSGDDGGTAATAARTEFESGGVMSFRDGFRSAAGGDRGTEVATTQRDADSGGNISPGVTEGLKSQNDDGSAGVLKPPTLTGYPEVSAVLPSGFAGLNEGTTTGDGIGVGGADGGGAGVSAAAHISRSDSFIARSVSAGGGVGDNAGSASGCTRGGAARHQGRFSATGSIRRTARRSSTDTVDVAPDRTTNNSRQSRSTEIATVSEFNVVLESGGQHFINPRSETDVLLQQPSPSWGTYRPPLYGAASHLPTVIMPPSVTITPRSVSEAEGEPALHGVERREVGPATAASAIGPLGEGAGVAGTALGPRPFTPRASVRRFSVTFDLHSVGTGSGGGSDDRTASGSGGGANAATTGAVTSLRTQSHSTHASNSQLENATVSSVERCTHETSSQSSRALPIASQPASQLPYRRVPSHLGPTSLIPLPLSYRAASLRRRSDITAGGAAAVAAGFPEYHLPYSSTASGGLYGHGCDGMLRPSPLGRGVSQNSMYSDPAIRTAARASHGSGTSDATGVRSSNSRSLRGPSVDGEDMGGAVELAAYRGQSSPLPQLFPGATLSDDEGTGGNNTVLGKADAAVSPATNAGVASGDDGGDGDGRNGDGSPASPPFGSHTGSRPDEGTCDGRTSNIKRSLTEGAPFSQHQYHPNQQQQHQPQQRQQQQQRNAHLLFPQHLVSVLSGRISSSLPALTTTTAAVSPQGTRTSPAAANSSTQHHKHQSQQQHSGLSRSLLALVHLPAPSPSSGGGGGAHGVPTPESRAASMACMMRLASQHNLQSVGDSLCSRWKVVEGDEPGALLVFRGLRVRMGMHSGLSDITDLAQLNRTANRMQYTGVGLSMAKAVADCAQGGQVLISQAAFTQLAVERLREGVMVLHMGEHRIKNDLPSISLYCGCPRGLQGRLPALRAVRSIQQLSLGVLDAPAGNVVVVFVHVVGAVSLLEWRPDLAAIALEMFRDHVSLELIKYQGYLVEAVDGLVLASFPSPSAGLAWVARCQSDMNMLPWPEELMCHEACEELCITRLNPNTGVHEDIVVFR</sequence>
<comment type="caution">
    <text evidence="2">The sequence shown here is derived from an EMBL/GenBank/DDBJ whole genome shotgun (WGS) entry which is preliminary data.</text>
</comment>
<feature type="region of interest" description="Disordered" evidence="1">
    <location>
        <begin position="327"/>
        <end position="352"/>
    </location>
</feature>
<feature type="compositionally biased region" description="Low complexity" evidence="1">
    <location>
        <begin position="1013"/>
        <end position="1035"/>
    </location>
</feature>
<feature type="region of interest" description="Disordered" evidence="1">
    <location>
        <begin position="526"/>
        <end position="572"/>
    </location>
</feature>
<feature type="compositionally biased region" description="Low complexity" evidence="1">
    <location>
        <begin position="724"/>
        <end position="733"/>
    </location>
</feature>
<keyword evidence="3" id="KW-1185">Reference proteome</keyword>
<dbReference type="InterPro" id="IPR029787">
    <property type="entry name" value="Nucleotide_cyclase"/>
</dbReference>
<accession>A0A8J4C3T3</accession>
<feature type="compositionally biased region" description="Polar residues" evidence="1">
    <location>
        <begin position="1070"/>
        <end position="1080"/>
    </location>
</feature>
<feature type="region of interest" description="Disordered" evidence="1">
    <location>
        <begin position="117"/>
        <end position="141"/>
    </location>
</feature>
<proteinExistence type="predicted"/>